<accession>A0A6J7GVS8</accession>
<evidence type="ECO:0000256" key="2">
    <source>
        <dbReference type="ARBA" id="ARBA00022475"/>
    </source>
</evidence>
<evidence type="ECO:0000256" key="3">
    <source>
        <dbReference type="ARBA" id="ARBA00022692"/>
    </source>
</evidence>
<keyword evidence="3 6" id="KW-0812">Transmembrane</keyword>
<dbReference type="Pfam" id="PF01943">
    <property type="entry name" value="Polysacc_synt"/>
    <property type="match status" value="1"/>
</dbReference>
<feature type="transmembrane region" description="Helical" evidence="6">
    <location>
        <begin position="87"/>
        <end position="106"/>
    </location>
</feature>
<name>A0A6J7GVS8_9ZZZZ</name>
<sequence length="410" mass="43051">MTEPRSALAKGLIFVGVATLVGNGAAYALSMFAARVLDPADFGAFGALMGVLIIVSTLSIALQTMTARRVAVAGANRSDAEGQAVRLAFYIAIAIAAVGVIAAWPLGQLLAIPYVAMLLGLFSLSFVVLGTASLGIGQGREEHMRFSAGFIANGMGRAFVGIAFLLVFQTIEAAALGILIGCAVGAFISYRIICPGAWAKSLSVGTYPEFGHVAHALVVLFTLTNIDVLLARVFLSETDSGEYSVGVLLAKIAFFLPNAIIIVLFPKMTSGDNRRAVFIATGLTALMGLGITLFSVLFGSLVVRVLGGGQYIDLGLADSAWRFALEGSAFALVQVLLYARLAAQDRRAVVLVWAGLVTLLVLVSVWFHDSVEQIVTTVVVVSLVLTVIGLLLDRRSTITGTVIEPIELAE</sequence>
<evidence type="ECO:0000256" key="5">
    <source>
        <dbReference type="ARBA" id="ARBA00023136"/>
    </source>
</evidence>
<feature type="transmembrane region" description="Helical" evidence="6">
    <location>
        <begin position="373"/>
        <end position="392"/>
    </location>
</feature>
<dbReference type="InterPro" id="IPR002797">
    <property type="entry name" value="Polysacc_synth"/>
</dbReference>
<feature type="transmembrane region" description="Helical" evidence="6">
    <location>
        <begin position="277"/>
        <end position="303"/>
    </location>
</feature>
<dbReference type="InterPro" id="IPR050833">
    <property type="entry name" value="Poly_Biosynth_Transport"/>
</dbReference>
<feature type="transmembrane region" description="Helical" evidence="6">
    <location>
        <begin position="174"/>
        <end position="193"/>
    </location>
</feature>
<evidence type="ECO:0000256" key="4">
    <source>
        <dbReference type="ARBA" id="ARBA00022989"/>
    </source>
</evidence>
<keyword evidence="4 6" id="KW-1133">Transmembrane helix</keyword>
<feature type="transmembrane region" description="Helical" evidence="6">
    <location>
        <begin position="348"/>
        <end position="367"/>
    </location>
</feature>
<feature type="transmembrane region" description="Helical" evidence="6">
    <location>
        <begin position="213"/>
        <end position="235"/>
    </location>
</feature>
<feature type="transmembrane region" description="Helical" evidence="6">
    <location>
        <begin position="42"/>
        <end position="62"/>
    </location>
</feature>
<dbReference type="EMBL" id="CAFBMO010000031">
    <property type="protein sequence ID" value="CAB4907549.1"/>
    <property type="molecule type" value="Genomic_DNA"/>
</dbReference>
<feature type="transmembrane region" description="Helical" evidence="6">
    <location>
        <begin position="247"/>
        <end position="265"/>
    </location>
</feature>
<reference evidence="7" key="1">
    <citation type="submission" date="2020-05" db="EMBL/GenBank/DDBJ databases">
        <authorList>
            <person name="Chiriac C."/>
            <person name="Salcher M."/>
            <person name="Ghai R."/>
            <person name="Kavagutti S V."/>
        </authorList>
    </citation>
    <scope>NUCLEOTIDE SEQUENCE</scope>
</reference>
<keyword evidence="2" id="KW-1003">Cell membrane</keyword>
<protein>
    <submittedName>
        <fullName evidence="7">Unannotated protein</fullName>
    </submittedName>
</protein>
<dbReference type="AlphaFoldDB" id="A0A6J7GVS8"/>
<proteinExistence type="predicted"/>
<feature type="transmembrane region" description="Helical" evidence="6">
    <location>
        <begin position="112"/>
        <end position="136"/>
    </location>
</feature>
<evidence type="ECO:0000256" key="1">
    <source>
        <dbReference type="ARBA" id="ARBA00004651"/>
    </source>
</evidence>
<organism evidence="7">
    <name type="scientific">freshwater metagenome</name>
    <dbReference type="NCBI Taxonomy" id="449393"/>
    <lineage>
        <taxon>unclassified sequences</taxon>
        <taxon>metagenomes</taxon>
        <taxon>ecological metagenomes</taxon>
    </lineage>
</organism>
<comment type="subcellular location">
    <subcellularLocation>
        <location evidence="1">Cell membrane</location>
        <topology evidence="1">Multi-pass membrane protein</topology>
    </subcellularLocation>
</comment>
<dbReference type="PANTHER" id="PTHR30250">
    <property type="entry name" value="PST FAMILY PREDICTED COLANIC ACID TRANSPORTER"/>
    <property type="match status" value="1"/>
</dbReference>
<evidence type="ECO:0000256" key="6">
    <source>
        <dbReference type="SAM" id="Phobius"/>
    </source>
</evidence>
<feature type="transmembrane region" description="Helical" evidence="6">
    <location>
        <begin position="12"/>
        <end position="36"/>
    </location>
</feature>
<feature type="transmembrane region" description="Helical" evidence="6">
    <location>
        <begin position="323"/>
        <end position="341"/>
    </location>
</feature>
<dbReference type="PANTHER" id="PTHR30250:SF11">
    <property type="entry name" value="O-ANTIGEN TRANSPORTER-RELATED"/>
    <property type="match status" value="1"/>
</dbReference>
<evidence type="ECO:0000313" key="7">
    <source>
        <dbReference type="EMBL" id="CAB4907549.1"/>
    </source>
</evidence>
<gene>
    <name evidence="7" type="ORF">UFOPK3576_00872</name>
</gene>
<dbReference type="GO" id="GO:0005886">
    <property type="term" value="C:plasma membrane"/>
    <property type="evidence" value="ECO:0007669"/>
    <property type="project" value="UniProtKB-SubCell"/>
</dbReference>
<feature type="transmembrane region" description="Helical" evidence="6">
    <location>
        <begin position="148"/>
        <end position="168"/>
    </location>
</feature>
<keyword evidence="5 6" id="KW-0472">Membrane</keyword>